<evidence type="ECO:0000313" key="2">
    <source>
        <dbReference type="EMBL" id="KAK0952269.1"/>
    </source>
</evidence>
<reference evidence="2" key="1">
    <citation type="submission" date="2023-06" db="EMBL/GenBank/DDBJ databases">
        <title>Black Yeasts Isolated from many extreme environments.</title>
        <authorList>
            <person name="Coleine C."/>
            <person name="Stajich J.E."/>
            <person name="Selbmann L."/>
        </authorList>
    </citation>
    <scope>NUCLEOTIDE SEQUENCE</scope>
    <source>
        <strain evidence="2">CCFEE 5200</strain>
    </source>
</reference>
<proteinExistence type="predicted"/>
<dbReference type="SUPFAM" id="SSF103473">
    <property type="entry name" value="MFS general substrate transporter"/>
    <property type="match status" value="1"/>
</dbReference>
<feature type="transmembrane region" description="Helical" evidence="1">
    <location>
        <begin position="38"/>
        <end position="56"/>
    </location>
</feature>
<keyword evidence="1" id="KW-0472">Membrane</keyword>
<dbReference type="EMBL" id="JAUJLE010000625">
    <property type="protein sequence ID" value="KAK0952269.1"/>
    <property type="molecule type" value="Genomic_DNA"/>
</dbReference>
<comment type="caution">
    <text evidence="2">The sequence shown here is derived from an EMBL/GenBank/DDBJ whole genome shotgun (WGS) entry which is preliminary data.</text>
</comment>
<organism evidence="2 3">
    <name type="scientific">Friedmanniomyces endolithicus</name>
    <dbReference type="NCBI Taxonomy" id="329885"/>
    <lineage>
        <taxon>Eukaryota</taxon>
        <taxon>Fungi</taxon>
        <taxon>Dikarya</taxon>
        <taxon>Ascomycota</taxon>
        <taxon>Pezizomycotina</taxon>
        <taxon>Dothideomycetes</taxon>
        <taxon>Dothideomycetidae</taxon>
        <taxon>Mycosphaerellales</taxon>
        <taxon>Teratosphaeriaceae</taxon>
        <taxon>Friedmanniomyces</taxon>
    </lineage>
</organism>
<dbReference type="AlphaFoldDB" id="A0AAN6H2L6"/>
<keyword evidence="1" id="KW-1133">Transmembrane helix</keyword>
<dbReference type="Proteomes" id="UP001175353">
    <property type="component" value="Unassembled WGS sequence"/>
</dbReference>
<gene>
    <name evidence="2" type="primary">PHO84_2</name>
    <name evidence="2" type="ORF">LTR91_024502</name>
</gene>
<dbReference type="Gene3D" id="1.20.1250.20">
    <property type="entry name" value="MFS general substrate transporter like domains"/>
    <property type="match status" value="1"/>
</dbReference>
<protein>
    <submittedName>
        <fullName evidence="2">Inorganic phosphate transporter pho84</fullName>
    </submittedName>
</protein>
<keyword evidence="3" id="KW-1185">Reference proteome</keyword>
<evidence type="ECO:0000256" key="1">
    <source>
        <dbReference type="SAM" id="Phobius"/>
    </source>
</evidence>
<dbReference type="InterPro" id="IPR036259">
    <property type="entry name" value="MFS_trans_sf"/>
</dbReference>
<accession>A0AAN6H2L6</accession>
<keyword evidence="1" id="KW-0812">Transmembrane</keyword>
<name>A0AAN6H2L6_9PEZI</name>
<evidence type="ECO:0000313" key="3">
    <source>
        <dbReference type="Proteomes" id="UP001175353"/>
    </source>
</evidence>
<sequence length="100" mass="10748">MFPTSFRSTAHGLSAGAGKLGAVIAQGLGRTKNWLNHVMQIFAAFVVCGLGTNLLIPETKRESLEYIAQKYHNEGGTEDAISEVERRAEEGEGVVRTEAG</sequence>